<proteinExistence type="predicted"/>
<evidence type="ECO:0008006" key="3">
    <source>
        <dbReference type="Google" id="ProtNLM"/>
    </source>
</evidence>
<evidence type="ECO:0000313" key="1">
    <source>
        <dbReference type="EMBL" id="EAY20252.1"/>
    </source>
</evidence>
<dbReference type="KEGG" id="tva:5465791"/>
<dbReference type="RefSeq" id="XP_001581238.1">
    <property type="nucleotide sequence ID" value="XM_001581188.1"/>
</dbReference>
<reference evidence="1" key="1">
    <citation type="submission" date="2006-10" db="EMBL/GenBank/DDBJ databases">
        <authorList>
            <person name="Amadeo P."/>
            <person name="Zhao Q."/>
            <person name="Wortman J."/>
            <person name="Fraser-Liggett C."/>
            <person name="Carlton J."/>
        </authorList>
    </citation>
    <scope>NUCLEOTIDE SEQUENCE</scope>
    <source>
        <strain evidence="1">G3</strain>
    </source>
</reference>
<dbReference type="VEuPathDB" id="TrichDB:TVAG_192280"/>
<gene>
    <name evidence="1" type="ORF">TVAG_192280</name>
</gene>
<accession>A2DGU2</accession>
<dbReference type="Proteomes" id="UP000001542">
    <property type="component" value="Unassembled WGS sequence"/>
</dbReference>
<dbReference type="EMBL" id="DS113199">
    <property type="protein sequence ID" value="EAY20252.1"/>
    <property type="molecule type" value="Genomic_DNA"/>
</dbReference>
<keyword evidence="2" id="KW-1185">Reference proteome</keyword>
<evidence type="ECO:0000313" key="2">
    <source>
        <dbReference type="Proteomes" id="UP000001542"/>
    </source>
</evidence>
<organism evidence="1 2">
    <name type="scientific">Trichomonas vaginalis (strain ATCC PRA-98 / G3)</name>
    <dbReference type="NCBI Taxonomy" id="412133"/>
    <lineage>
        <taxon>Eukaryota</taxon>
        <taxon>Metamonada</taxon>
        <taxon>Parabasalia</taxon>
        <taxon>Trichomonadida</taxon>
        <taxon>Trichomonadidae</taxon>
        <taxon>Trichomonas</taxon>
    </lineage>
</organism>
<dbReference type="InParanoid" id="A2DGU2"/>
<name>A2DGU2_TRIV3</name>
<dbReference type="SMR" id="A2DGU2"/>
<dbReference type="VEuPathDB" id="TrichDB:TVAGG3_0318700"/>
<dbReference type="AlphaFoldDB" id="A2DGU2"/>
<dbReference type="OrthoDB" id="10258692at2759"/>
<sequence length="377" mass="43460">MSECKCSLEFEYSKIYPIAMIQVPEVLEQDLLVISSSAEYLEQELPGYTPEQIWIGFERCGYDPQPVPQYIKSGGNLEVLPFHLKTKDWNEISPCRQSAIRVMYYNPNAFFYRNRPPGEEPMFGPWSEEEEIAFHDRLQLFKAFGIAEKHWGIFAATQKRFGYTCASHYKKDYDPLRFKDRPKPEIPNIPKDQILEYLRKEAFDIVVACIKNAGQSKAQIISRSTNQTIPSKPKIRNRTEKLEITSNILLEDDDPIISRRQYQEKQLNKTQEVISEPSADMNLGILSSCSSDTPKNEKEQKSINLALGAKDMVTGLPMRTPMVNRDGFVLDKNTWLQIVTGRIKCPFDITTLSIDDLTEVTNENFDRLSPYIMNIVF</sequence>
<protein>
    <recommendedName>
        <fullName evidence="3">Myb-like domain-containing protein</fullName>
    </recommendedName>
</protein>
<reference evidence="1" key="2">
    <citation type="journal article" date="2007" name="Science">
        <title>Draft genome sequence of the sexually transmitted pathogen Trichomonas vaginalis.</title>
        <authorList>
            <person name="Carlton J.M."/>
            <person name="Hirt R.P."/>
            <person name="Silva J.C."/>
            <person name="Delcher A.L."/>
            <person name="Schatz M."/>
            <person name="Zhao Q."/>
            <person name="Wortman J.R."/>
            <person name="Bidwell S.L."/>
            <person name="Alsmark U.C.M."/>
            <person name="Besteiro S."/>
            <person name="Sicheritz-Ponten T."/>
            <person name="Noel C.J."/>
            <person name="Dacks J.B."/>
            <person name="Foster P.G."/>
            <person name="Simillion C."/>
            <person name="Van de Peer Y."/>
            <person name="Miranda-Saavedra D."/>
            <person name="Barton G.J."/>
            <person name="Westrop G.D."/>
            <person name="Mueller S."/>
            <person name="Dessi D."/>
            <person name="Fiori P.L."/>
            <person name="Ren Q."/>
            <person name="Paulsen I."/>
            <person name="Zhang H."/>
            <person name="Bastida-Corcuera F.D."/>
            <person name="Simoes-Barbosa A."/>
            <person name="Brown M.T."/>
            <person name="Hayes R.D."/>
            <person name="Mukherjee M."/>
            <person name="Okumura C.Y."/>
            <person name="Schneider R."/>
            <person name="Smith A.J."/>
            <person name="Vanacova S."/>
            <person name="Villalvazo M."/>
            <person name="Haas B.J."/>
            <person name="Pertea M."/>
            <person name="Feldblyum T.V."/>
            <person name="Utterback T.R."/>
            <person name="Shu C.L."/>
            <person name="Osoegawa K."/>
            <person name="de Jong P.J."/>
            <person name="Hrdy I."/>
            <person name="Horvathova L."/>
            <person name="Zubacova Z."/>
            <person name="Dolezal P."/>
            <person name="Malik S.B."/>
            <person name="Logsdon J.M. Jr."/>
            <person name="Henze K."/>
            <person name="Gupta A."/>
            <person name="Wang C.C."/>
            <person name="Dunne R.L."/>
            <person name="Upcroft J.A."/>
            <person name="Upcroft P."/>
            <person name="White O."/>
            <person name="Salzberg S.L."/>
            <person name="Tang P."/>
            <person name="Chiu C.-H."/>
            <person name="Lee Y.-S."/>
            <person name="Embley T.M."/>
            <person name="Coombs G.H."/>
            <person name="Mottram J.C."/>
            <person name="Tachezy J."/>
            <person name="Fraser-Liggett C.M."/>
            <person name="Johnson P.J."/>
        </authorList>
    </citation>
    <scope>NUCLEOTIDE SEQUENCE [LARGE SCALE GENOMIC DNA]</scope>
    <source>
        <strain evidence="1">G3</strain>
    </source>
</reference>